<evidence type="ECO:0000313" key="3">
    <source>
        <dbReference type="Proteomes" id="UP000183815"/>
    </source>
</evidence>
<gene>
    <name evidence="2" type="ORF">BEU04_04695</name>
</gene>
<dbReference type="EMBL" id="MIYU01000008">
    <property type="protein sequence ID" value="OIR18004.1"/>
    <property type="molecule type" value="Genomic_DNA"/>
</dbReference>
<comment type="caution">
    <text evidence="2">The sequence shown here is derived from an EMBL/GenBank/DDBJ whole genome shotgun (WGS) entry which is preliminary data.</text>
</comment>
<accession>A0A1J5TW39</accession>
<feature type="coiled-coil region" evidence="1">
    <location>
        <begin position="1"/>
        <end position="28"/>
    </location>
</feature>
<organism evidence="2 3">
    <name type="scientific">Marine Group III euryarchaeote CG-Bathy1</name>
    <dbReference type="NCBI Taxonomy" id="1889001"/>
    <lineage>
        <taxon>Archaea</taxon>
        <taxon>Methanobacteriati</taxon>
        <taxon>Thermoplasmatota</taxon>
        <taxon>Thermoplasmata</taxon>
        <taxon>Candidatus Thermoprofundales</taxon>
    </lineage>
</organism>
<dbReference type="AlphaFoldDB" id="A0A1J5TW39"/>
<reference evidence="2 3" key="1">
    <citation type="submission" date="2016-08" db="EMBL/GenBank/DDBJ databases">
        <title>New Insights into Marine Group III Euryarchaeota, from dark to light.</title>
        <authorList>
            <person name="Haro-Moreno J.M."/>
            <person name="Rodriguez-Valera F."/>
            <person name="Lopez-Garcia P."/>
            <person name="Moreira D."/>
            <person name="Martin-Cuadrado A.B."/>
        </authorList>
    </citation>
    <scope>NUCLEOTIDE SEQUENCE [LARGE SCALE GENOMIC DNA]</scope>
    <source>
        <strain evidence="2">CG-Bathy1</strain>
    </source>
</reference>
<evidence type="ECO:0000256" key="1">
    <source>
        <dbReference type="SAM" id="Coils"/>
    </source>
</evidence>
<keyword evidence="1" id="KW-0175">Coiled coil</keyword>
<evidence type="ECO:0000313" key="2">
    <source>
        <dbReference type="EMBL" id="OIR18004.1"/>
    </source>
</evidence>
<dbReference type="Proteomes" id="UP000183815">
    <property type="component" value="Unassembled WGS sequence"/>
</dbReference>
<protein>
    <submittedName>
        <fullName evidence="2">Uncharacterized protein</fullName>
    </submittedName>
</protein>
<name>A0A1J5TW39_9ARCH</name>
<sequence>MGTEKKEIERLNHTIEGLKEELEILQEAVGILMGAVMEDGEEGDEMDIMDRKLLAFGPRMSM</sequence>
<proteinExistence type="predicted"/>